<protein>
    <submittedName>
        <fullName evidence="3">Polysaccharide lyase 6 family protein</fullName>
    </submittedName>
</protein>
<evidence type="ECO:0000256" key="2">
    <source>
        <dbReference type="SAM" id="Phobius"/>
    </source>
</evidence>
<feature type="region of interest" description="Disordered" evidence="1">
    <location>
        <begin position="478"/>
        <end position="497"/>
    </location>
</feature>
<dbReference type="Pfam" id="PF14592">
    <property type="entry name" value="Chondroitinas_B"/>
    <property type="match status" value="1"/>
</dbReference>
<reference evidence="3 4" key="1">
    <citation type="journal article" date="2022" name="Syst. Appl. Microbiol.">
        <title>Rhodopirellula aestuarii sp. nov., a novel member of the genus Rhodopirellula isolated from brackish sediments collected in the Tagus River estuary, Portugal.</title>
        <authorList>
            <person name="Vitorino I.R."/>
            <person name="Klimek D."/>
            <person name="Calusinska M."/>
            <person name="Lobo-da-Cunha A."/>
            <person name="Vasconcelos V."/>
            <person name="Lage O.M."/>
        </authorList>
    </citation>
    <scope>NUCLEOTIDE SEQUENCE [LARGE SCALE GENOMIC DNA]</scope>
    <source>
        <strain evidence="3 4">ICT_H3.1</strain>
    </source>
</reference>
<name>A0ABT0UED0_9BACT</name>
<feature type="transmembrane region" description="Helical" evidence="2">
    <location>
        <begin position="27"/>
        <end position="50"/>
    </location>
</feature>
<evidence type="ECO:0000256" key="1">
    <source>
        <dbReference type="SAM" id="MobiDB-lite"/>
    </source>
</evidence>
<sequence>MKVSSSRIGQDFGSSPNRSKLPNPSKLLTSTAASAVVAIFLFLTAILSAVGNEHRVDSADELESLIESNRVKPGDTIVWADGEYKDVELNIEGADGTESSPIVLAAAHPGQVVFRGESQIRIGTRWWTIQGFHFAGGPEDVTNAYNTIQFRGNSGQAAEYVTLRDCALTNLRGEDDTSKWVLMYGRFNTIERCTFLGKKKRGALLTVELGELAADQSAEHLIQHNYFSDIAFQPGTDNETIRIGFSGDQNKSARCVVKKNLFVRCDGENEIISCKSSHNRFEANTFCQCNGALVLRHGHHAHVEGNYFFGDGATDSGGVRISDSHHVIVNNYFQDLTGTTWNAALSILGGKEPTGGSGNGYQAVDGIIVAHNTFVNCRRSILLSSEKGNRAPRGIFANNLVVSSVDALVKVDLPPDNLHWTGNLMFGDLARPHFASLTNDPELELVEGRYRPSEFGPAADRAVAIGMSVQWDVEGKRRPTRGMDIGADEVSGASGTATSHPLTLKDVGVSFPLADVIPAAR</sequence>
<dbReference type="GO" id="GO:0016829">
    <property type="term" value="F:lyase activity"/>
    <property type="evidence" value="ECO:0007669"/>
    <property type="project" value="UniProtKB-KW"/>
</dbReference>
<dbReference type="Proteomes" id="UP001202961">
    <property type="component" value="Unassembled WGS sequence"/>
</dbReference>
<evidence type="ECO:0000313" key="3">
    <source>
        <dbReference type="EMBL" id="MCM2374723.1"/>
    </source>
</evidence>
<keyword evidence="4" id="KW-1185">Reference proteome</keyword>
<comment type="caution">
    <text evidence="3">The sequence shown here is derived from an EMBL/GenBank/DDBJ whole genome shotgun (WGS) entry which is preliminary data.</text>
</comment>
<dbReference type="CDD" id="cd14251">
    <property type="entry name" value="PL-6"/>
    <property type="match status" value="1"/>
</dbReference>
<keyword evidence="3" id="KW-0456">Lyase</keyword>
<dbReference type="EMBL" id="JAMQBK010000097">
    <property type="protein sequence ID" value="MCM2374723.1"/>
    <property type="molecule type" value="Genomic_DNA"/>
</dbReference>
<accession>A0ABT0UED0</accession>
<dbReference type="RefSeq" id="WP_250932787.1">
    <property type="nucleotide sequence ID" value="NZ_JAMQBK010000097.1"/>
</dbReference>
<feature type="region of interest" description="Disordered" evidence="1">
    <location>
        <begin position="1"/>
        <end position="24"/>
    </location>
</feature>
<dbReference type="InterPro" id="IPR039513">
    <property type="entry name" value="PL-6"/>
</dbReference>
<dbReference type="Gene3D" id="2.160.20.10">
    <property type="entry name" value="Single-stranded right-handed beta-helix, Pectin lyase-like"/>
    <property type="match status" value="1"/>
</dbReference>
<organism evidence="3 4">
    <name type="scientific">Aporhodopirellula aestuarii</name>
    <dbReference type="NCBI Taxonomy" id="2950107"/>
    <lineage>
        <taxon>Bacteria</taxon>
        <taxon>Pseudomonadati</taxon>
        <taxon>Planctomycetota</taxon>
        <taxon>Planctomycetia</taxon>
        <taxon>Pirellulales</taxon>
        <taxon>Pirellulaceae</taxon>
        <taxon>Aporhodopirellula</taxon>
    </lineage>
</organism>
<keyword evidence="2" id="KW-1133">Transmembrane helix</keyword>
<dbReference type="InterPro" id="IPR012334">
    <property type="entry name" value="Pectin_lyas_fold"/>
</dbReference>
<evidence type="ECO:0000313" key="4">
    <source>
        <dbReference type="Proteomes" id="UP001202961"/>
    </source>
</evidence>
<keyword evidence="2" id="KW-0812">Transmembrane</keyword>
<dbReference type="InterPro" id="IPR011050">
    <property type="entry name" value="Pectin_lyase_fold/virulence"/>
</dbReference>
<keyword evidence="2" id="KW-0472">Membrane</keyword>
<dbReference type="SUPFAM" id="SSF51126">
    <property type="entry name" value="Pectin lyase-like"/>
    <property type="match status" value="1"/>
</dbReference>
<gene>
    <name evidence="3" type="ORF">NB063_29215</name>
</gene>
<proteinExistence type="predicted"/>